<evidence type="ECO:0000256" key="4">
    <source>
        <dbReference type="ARBA" id="ARBA00023224"/>
    </source>
</evidence>
<evidence type="ECO:0000256" key="6">
    <source>
        <dbReference type="PIRSR" id="PIRSR601019-2"/>
    </source>
</evidence>
<dbReference type="Pfam" id="PF00503">
    <property type="entry name" value="G-alpha"/>
    <property type="match status" value="1"/>
</dbReference>
<dbReference type="AlphaFoldDB" id="A0AA88GRP0"/>
<evidence type="ECO:0000256" key="5">
    <source>
        <dbReference type="PIRSR" id="PIRSR601019-1"/>
    </source>
</evidence>
<dbReference type="SUPFAM" id="SSF52540">
    <property type="entry name" value="P-loop containing nucleoside triphosphate hydrolases"/>
    <property type="match status" value="1"/>
</dbReference>
<reference evidence="8 9" key="1">
    <citation type="journal article" date="2018" name="BMC Genomics">
        <title>The genome of Naegleria lovaniensis, the basis for a comparative approach to unravel pathogenicity factors of the human pathogenic amoeba N. fowleri.</title>
        <authorList>
            <person name="Liechti N."/>
            <person name="Schurch N."/>
            <person name="Bruggmann R."/>
            <person name="Wittwer M."/>
        </authorList>
    </citation>
    <scope>NUCLEOTIDE SEQUENCE [LARGE SCALE GENOMIC DNA]</scope>
    <source>
        <strain evidence="8 9">ATCC 30569</strain>
    </source>
</reference>
<dbReference type="EMBL" id="PYSW02000022">
    <property type="protein sequence ID" value="KAG2382845.1"/>
    <property type="molecule type" value="Genomic_DNA"/>
</dbReference>
<keyword evidence="3 5" id="KW-0342">GTP-binding</keyword>
<feature type="binding site" evidence="5">
    <location>
        <begin position="156"/>
        <end position="157"/>
    </location>
    <ligand>
        <name>GTP</name>
        <dbReference type="ChEBI" id="CHEBI:37565"/>
    </ligand>
</feature>
<dbReference type="PANTHER" id="PTHR10218:SF302">
    <property type="entry name" value="GUANINE NUCLEOTIDE-BINDING PROTEIN ALPHA-5 SUBUNIT"/>
    <property type="match status" value="1"/>
</dbReference>
<accession>A0AA88GRP0</accession>
<evidence type="ECO:0000313" key="8">
    <source>
        <dbReference type="EMBL" id="KAG2382845.1"/>
    </source>
</evidence>
<evidence type="ECO:0000256" key="3">
    <source>
        <dbReference type="ARBA" id="ARBA00023134"/>
    </source>
</evidence>
<dbReference type="Proteomes" id="UP000816034">
    <property type="component" value="Unassembled WGS sequence"/>
</dbReference>
<dbReference type="GO" id="GO:0005834">
    <property type="term" value="C:heterotrimeric G-protein complex"/>
    <property type="evidence" value="ECO:0007669"/>
    <property type="project" value="TreeGrafter"/>
</dbReference>
<dbReference type="Gene3D" id="1.10.400.10">
    <property type="entry name" value="GI Alpha 1, domain 2-like"/>
    <property type="match status" value="1"/>
</dbReference>
<dbReference type="GO" id="GO:0007188">
    <property type="term" value="P:adenylate cyclase-modulating G protein-coupled receptor signaling pathway"/>
    <property type="evidence" value="ECO:0007669"/>
    <property type="project" value="TreeGrafter"/>
</dbReference>
<evidence type="ECO:0000256" key="1">
    <source>
        <dbReference type="ARBA" id="ARBA00022723"/>
    </source>
</evidence>
<dbReference type="GO" id="GO:0005737">
    <property type="term" value="C:cytoplasm"/>
    <property type="evidence" value="ECO:0007669"/>
    <property type="project" value="TreeGrafter"/>
</dbReference>
<comment type="caution">
    <text evidence="8">The sequence shown here is derived from an EMBL/GenBank/DDBJ whole genome shotgun (WGS) entry which is preliminary data.</text>
</comment>
<feature type="binding site" evidence="6">
    <location>
        <position position="54"/>
    </location>
    <ligand>
        <name>Mg(2+)</name>
        <dbReference type="ChEBI" id="CHEBI:18420"/>
    </ligand>
</feature>
<dbReference type="SMART" id="SM00275">
    <property type="entry name" value="G_alpha"/>
    <property type="match status" value="1"/>
</dbReference>
<keyword evidence="2 5" id="KW-0547">Nucleotide-binding</keyword>
<gene>
    <name evidence="8" type="ORF">C9374_004812</name>
</gene>
<keyword evidence="1 6" id="KW-0479">Metal-binding</keyword>
<dbReference type="CDD" id="cd00066">
    <property type="entry name" value="G-alpha"/>
    <property type="match status" value="1"/>
</dbReference>
<proteinExistence type="predicted"/>
<dbReference type="GO" id="GO:0046872">
    <property type="term" value="F:metal ion binding"/>
    <property type="evidence" value="ECO:0007669"/>
    <property type="project" value="UniProtKB-KW"/>
</dbReference>
<dbReference type="InterPro" id="IPR001019">
    <property type="entry name" value="Gprotein_alpha_su"/>
</dbReference>
<dbReference type="PANTHER" id="PTHR10218">
    <property type="entry name" value="GTP-BINDING PROTEIN ALPHA SUBUNIT"/>
    <property type="match status" value="1"/>
</dbReference>
<organism evidence="8 9">
    <name type="scientific">Naegleria lovaniensis</name>
    <name type="common">Amoeba</name>
    <dbReference type="NCBI Taxonomy" id="51637"/>
    <lineage>
        <taxon>Eukaryota</taxon>
        <taxon>Discoba</taxon>
        <taxon>Heterolobosea</taxon>
        <taxon>Tetramitia</taxon>
        <taxon>Eutetramitia</taxon>
        <taxon>Vahlkampfiidae</taxon>
        <taxon>Naegleria</taxon>
    </lineage>
</organism>
<keyword evidence="6" id="KW-0460">Magnesium</keyword>
<dbReference type="GeneID" id="68097267"/>
<protein>
    <submittedName>
        <fullName evidence="8">Uncharacterized protein</fullName>
    </submittedName>
</protein>
<dbReference type="InterPro" id="IPR011025">
    <property type="entry name" value="GproteinA_insert"/>
</dbReference>
<evidence type="ECO:0000256" key="7">
    <source>
        <dbReference type="SAM" id="MobiDB-lite"/>
    </source>
</evidence>
<evidence type="ECO:0000256" key="2">
    <source>
        <dbReference type="ARBA" id="ARBA00022741"/>
    </source>
</evidence>
<dbReference type="GO" id="GO:0005525">
    <property type="term" value="F:GTP binding"/>
    <property type="evidence" value="ECO:0007669"/>
    <property type="project" value="UniProtKB-KW"/>
</dbReference>
<keyword evidence="9" id="KW-1185">Reference proteome</keyword>
<evidence type="ECO:0000313" key="9">
    <source>
        <dbReference type="Proteomes" id="UP000816034"/>
    </source>
</evidence>
<dbReference type="GO" id="GO:0003924">
    <property type="term" value="F:GTPase activity"/>
    <property type="evidence" value="ECO:0007669"/>
    <property type="project" value="InterPro"/>
</dbReference>
<feature type="binding site" evidence="5">
    <location>
        <begin position="276"/>
        <end position="279"/>
    </location>
    <ligand>
        <name>GTP</name>
        <dbReference type="ChEBI" id="CHEBI:37565"/>
    </ligand>
</feature>
<feature type="binding site" evidence="6">
    <location>
        <position position="187"/>
    </location>
    <ligand>
        <name>Mg(2+)</name>
        <dbReference type="ChEBI" id="CHEBI:18420"/>
    </ligand>
</feature>
<feature type="binding site" evidence="5">
    <location>
        <position position="334"/>
    </location>
    <ligand>
        <name>GTP</name>
        <dbReference type="ChEBI" id="CHEBI:37565"/>
    </ligand>
</feature>
<dbReference type="InterPro" id="IPR027417">
    <property type="entry name" value="P-loop_NTPase"/>
</dbReference>
<feature type="binding site" evidence="5">
    <location>
        <begin position="207"/>
        <end position="211"/>
    </location>
    <ligand>
        <name>GTP</name>
        <dbReference type="ChEBI" id="CHEBI:37565"/>
    </ligand>
</feature>
<dbReference type="PROSITE" id="PS51882">
    <property type="entry name" value="G_ALPHA"/>
    <property type="match status" value="1"/>
</dbReference>
<dbReference type="PRINTS" id="PR00318">
    <property type="entry name" value="GPROTEINA"/>
</dbReference>
<keyword evidence="4" id="KW-0807">Transducer</keyword>
<name>A0AA88GRP0_NAELO</name>
<feature type="binding site" evidence="5">
    <location>
        <begin position="50"/>
        <end position="55"/>
    </location>
    <ligand>
        <name>GTP</name>
        <dbReference type="ChEBI" id="CHEBI:37565"/>
    </ligand>
</feature>
<feature type="region of interest" description="Disordered" evidence="7">
    <location>
        <begin position="1"/>
        <end position="38"/>
    </location>
</feature>
<dbReference type="GO" id="GO:0001664">
    <property type="term" value="F:G protein-coupled receptor binding"/>
    <property type="evidence" value="ECO:0007669"/>
    <property type="project" value="TreeGrafter"/>
</dbReference>
<sequence length="361" mass="41107">MGNVIKSFSPGDSEDVKLDSMGSPNSGGQPHSSSGNSKSHITVLLLGAGESGKSTLFKQIQFAHGVGIANDEERAELKEIVRLNVIENSRNLIAATQYLNCPIEQPENRETAKIVVNSLTTSDLDDPKWAKKLHDLWKDGGIQKAYANRDQFQLYDSTEYLFDIIDRICTEKYVPTVVDVIRTRTKTLGITDMKFDLGTGKLLRLVDVGGQRNERRKWMHLFSDVDAVVFMISLSEFDLNCYEDTGFWRVKESLKVFNEVVNNPLFMKIPFVLVLNKRDLFTQKITQKSFTKYFSNFTGDEKNPADCIEYMSKLFMNEITEHSLDSVTVKTLSAIDFENTKQVFEEVKQFILEQHKNINEL</sequence>
<feature type="compositionally biased region" description="Polar residues" evidence="7">
    <location>
        <begin position="22"/>
        <end position="38"/>
    </location>
</feature>
<dbReference type="Gene3D" id="3.40.50.300">
    <property type="entry name" value="P-loop containing nucleotide triphosphate hydrolases"/>
    <property type="match status" value="1"/>
</dbReference>
<dbReference type="SUPFAM" id="SSF47895">
    <property type="entry name" value="Transducin (alpha subunit), insertion domain"/>
    <property type="match status" value="1"/>
</dbReference>
<dbReference type="FunFam" id="3.40.50.300:FF:000692">
    <property type="entry name" value="Guanine nucleotide-binding protein subunit alpha"/>
    <property type="match status" value="1"/>
</dbReference>
<dbReference type="GO" id="GO:0031683">
    <property type="term" value="F:G-protein beta/gamma-subunit complex binding"/>
    <property type="evidence" value="ECO:0007669"/>
    <property type="project" value="InterPro"/>
</dbReference>
<dbReference type="RefSeq" id="XP_044548524.1">
    <property type="nucleotide sequence ID" value="XM_044694493.1"/>
</dbReference>